<name>A0A840YSJ4_9SPHN</name>
<dbReference type="EMBL" id="JACIJF010000021">
    <property type="protein sequence ID" value="MBB5712644.1"/>
    <property type="molecule type" value="Genomic_DNA"/>
</dbReference>
<dbReference type="SUPFAM" id="SSF54637">
    <property type="entry name" value="Thioesterase/thiol ester dehydrase-isomerase"/>
    <property type="match status" value="1"/>
</dbReference>
<keyword evidence="2" id="KW-1185">Reference proteome</keyword>
<keyword evidence="1" id="KW-0378">Hydrolase</keyword>
<evidence type="ECO:0000313" key="2">
    <source>
        <dbReference type="Proteomes" id="UP000527143"/>
    </source>
</evidence>
<accession>A0A840YSJ4</accession>
<comment type="caution">
    <text evidence="1">The sequence shown here is derived from an EMBL/GenBank/DDBJ whole genome shotgun (WGS) entry which is preliminary data.</text>
</comment>
<dbReference type="GO" id="GO:0016787">
    <property type="term" value="F:hydrolase activity"/>
    <property type="evidence" value="ECO:0007669"/>
    <property type="project" value="UniProtKB-KW"/>
</dbReference>
<dbReference type="InterPro" id="IPR029069">
    <property type="entry name" value="HotDog_dom_sf"/>
</dbReference>
<evidence type="ECO:0000313" key="1">
    <source>
        <dbReference type="EMBL" id="MBB5712644.1"/>
    </source>
</evidence>
<reference evidence="1 2" key="1">
    <citation type="submission" date="2020-08" db="EMBL/GenBank/DDBJ databases">
        <title>Genomic Encyclopedia of Type Strains, Phase IV (KMG-IV): sequencing the most valuable type-strain genomes for metagenomic binning, comparative biology and taxonomic classification.</title>
        <authorList>
            <person name="Goeker M."/>
        </authorList>
    </citation>
    <scope>NUCLEOTIDE SEQUENCE [LARGE SCALE GENOMIC DNA]</scope>
    <source>
        <strain evidence="1 2">DSM 26736</strain>
    </source>
</reference>
<dbReference type="Proteomes" id="UP000527143">
    <property type="component" value="Unassembled WGS sequence"/>
</dbReference>
<dbReference type="EC" id="3.1.2.-" evidence="1"/>
<organism evidence="1 2">
    <name type="scientific">Sphingomonas xinjiangensis</name>
    <dbReference type="NCBI Taxonomy" id="643568"/>
    <lineage>
        <taxon>Bacteria</taxon>
        <taxon>Pseudomonadati</taxon>
        <taxon>Pseudomonadota</taxon>
        <taxon>Alphaproteobacteria</taxon>
        <taxon>Sphingomonadales</taxon>
        <taxon>Sphingomonadaceae</taxon>
        <taxon>Sphingomonas</taxon>
    </lineage>
</organism>
<dbReference type="Gene3D" id="3.10.129.10">
    <property type="entry name" value="Hotdog Thioesterase"/>
    <property type="match status" value="1"/>
</dbReference>
<dbReference type="RefSeq" id="WP_184091351.1">
    <property type="nucleotide sequence ID" value="NZ_JACIJF010000021.1"/>
</dbReference>
<sequence>MTEMPIELVAQDLNAIGYIETAAYLKWVQAVVIKHWERFASEAAQASTLWIAVKHVISHQAAGHASDALVARTQIKKLKGVRALFVTTVSNGETRLVDIESTWVCLDSITKLPKALDPDVVRLFVETGAS</sequence>
<gene>
    <name evidence="1" type="ORF">FHT02_003904</name>
</gene>
<protein>
    <submittedName>
        <fullName evidence="1">Acyl-CoA thioester hydrolase</fullName>
        <ecNumber evidence="1">3.1.2.-</ecNumber>
    </submittedName>
</protein>
<dbReference type="AlphaFoldDB" id="A0A840YSJ4"/>
<proteinExistence type="predicted"/>